<evidence type="ECO:0000313" key="1">
    <source>
        <dbReference type="EMBL" id="GJD97439.1"/>
    </source>
</evidence>
<reference evidence="1" key="2">
    <citation type="submission" date="2021-08" db="EMBL/GenBank/DDBJ databases">
        <authorList>
            <person name="Tani A."/>
            <person name="Ola A."/>
            <person name="Ogura Y."/>
            <person name="Katsura K."/>
            <person name="Hayashi T."/>
        </authorList>
    </citation>
    <scope>NUCLEOTIDE SEQUENCE</scope>
    <source>
        <strain evidence="1">DSM 19015</strain>
    </source>
</reference>
<gene>
    <name evidence="1" type="ORF">OCOJLMKI_4670</name>
</gene>
<comment type="caution">
    <text evidence="1">The sequence shown here is derived from an EMBL/GenBank/DDBJ whole genome shotgun (WGS) entry which is preliminary data.</text>
</comment>
<protein>
    <submittedName>
        <fullName evidence="1">Uncharacterized protein</fullName>
    </submittedName>
</protein>
<dbReference type="RefSeq" id="WP_238246500.1">
    <property type="nucleotide sequence ID" value="NZ_BPQP01000089.1"/>
</dbReference>
<name>A0ABQ4S6D0_9HYPH</name>
<accession>A0ABQ4S6D0</accession>
<proteinExistence type="predicted"/>
<sequence>MSVTVTARMGSVLNATVERDRPDEFWWVEWIEGMPLEPARISFRGNRPHGILEIGSDYEQELSEREVRLVEQVMPAGRTCVTNAEPTDAQVVAFGDAFYGDLTQWGNSERQRNGIADGVRRGLRAALAVGASGNSAGA</sequence>
<organism evidence="1 2">
    <name type="scientific">Methylobacterium iners</name>
    <dbReference type="NCBI Taxonomy" id="418707"/>
    <lineage>
        <taxon>Bacteria</taxon>
        <taxon>Pseudomonadati</taxon>
        <taxon>Pseudomonadota</taxon>
        <taxon>Alphaproteobacteria</taxon>
        <taxon>Hyphomicrobiales</taxon>
        <taxon>Methylobacteriaceae</taxon>
        <taxon>Methylobacterium</taxon>
    </lineage>
</organism>
<keyword evidence="2" id="KW-1185">Reference proteome</keyword>
<dbReference type="Proteomes" id="UP001055125">
    <property type="component" value="Unassembled WGS sequence"/>
</dbReference>
<evidence type="ECO:0000313" key="2">
    <source>
        <dbReference type="Proteomes" id="UP001055125"/>
    </source>
</evidence>
<reference evidence="1" key="1">
    <citation type="journal article" date="2021" name="Front. Microbiol.">
        <title>Comprehensive Comparative Genomics and Phenotyping of Methylobacterium Species.</title>
        <authorList>
            <person name="Alessa O."/>
            <person name="Ogura Y."/>
            <person name="Fujitani Y."/>
            <person name="Takami H."/>
            <person name="Hayashi T."/>
            <person name="Sahin N."/>
            <person name="Tani A."/>
        </authorList>
    </citation>
    <scope>NUCLEOTIDE SEQUENCE</scope>
    <source>
        <strain evidence="1">DSM 19015</strain>
    </source>
</reference>
<dbReference type="EMBL" id="BPQP01000089">
    <property type="protein sequence ID" value="GJD97439.1"/>
    <property type="molecule type" value="Genomic_DNA"/>
</dbReference>